<dbReference type="InterPro" id="IPR001789">
    <property type="entry name" value="Sig_transdc_resp-reg_receiver"/>
</dbReference>
<dbReference type="RefSeq" id="WP_382406125.1">
    <property type="nucleotide sequence ID" value="NZ_JBHSGU010000002.1"/>
</dbReference>
<proteinExistence type="predicted"/>
<protein>
    <submittedName>
        <fullName evidence="4">PleD family two-component system response regulator</fullName>
    </submittedName>
</protein>
<dbReference type="PROSITE" id="PS50110">
    <property type="entry name" value="RESPONSE_REGULATORY"/>
    <property type="match status" value="1"/>
</dbReference>
<evidence type="ECO:0000313" key="5">
    <source>
        <dbReference type="Proteomes" id="UP001595897"/>
    </source>
</evidence>
<evidence type="ECO:0000313" key="4">
    <source>
        <dbReference type="EMBL" id="MFC4699377.1"/>
    </source>
</evidence>
<evidence type="ECO:0000256" key="2">
    <source>
        <dbReference type="PROSITE-ProRule" id="PRU00169"/>
    </source>
</evidence>
<sequence>MNKVMVVDDSTTELLMLSTALDNNGYTVIPVADSMNAVQIAIETQPSFIVLDIFMPNKSGLELCEELKTNPQTESIPILFLTSSNDINDIRRSIHMGCVDYIPKEVAIDDVVSVIRAYDCAEQLKQAWEPARCELKRLSQKYTDDVA</sequence>
<evidence type="ECO:0000256" key="1">
    <source>
        <dbReference type="ARBA" id="ARBA00022553"/>
    </source>
</evidence>
<dbReference type="EMBL" id="JBHSGU010000002">
    <property type="protein sequence ID" value="MFC4699377.1"/>
    <property type="molecule type" value="Genomic_DNA"/>
</dbReference>
<name>A0ABV9LSA0_9ALTE</name>
<reference evidence="5" key="1">
    <citation type="journal article" date="2019" name="Int. J. Syst. Evol. Microbiol.">
        <title>The Global Catalogue of Microorganisms (GCM) 10K type strain sequencing project: providing services to taxonomists for standard genome sequencing and annotation.</title>
        <authorList>
            <consortium name="The Broad Institute Genomics Platform"/>
            <consortium name="The Broad Institute Genome Sequencing Center for Infectious Disease"/>
            <person name="Wu L."/>
            <person name="Ma J."/>
        </authorList>
    </citation>
    <scope>NUCLEOTIDE SEQUENCE [LARGE SCALE GENOMIC DNA]</scope>
    <source>
        <strain evidence="5">KACC 12507</strain>
    </source>
</reference>
<feature type="domain" description="Response regulatory" evidence="3">
    <location>
        <begin position="3"/>
        <end position="119"/>
    </location>
</feature>
<keyword evidence="5" id="KW-1185">Reference proteome</keyword>
<dbReference type="SUPFAM" id="SSF52172">
    <property type="entry name" value="CheY-like"/>
    <property type="match status" value="1"/>
</dbReference>
<comment type="caution">
    <text evidence="4">The sequence shown here is derived from an EMBL/GenBank/DDBJ whole genome shotgun (WGS) entry which is preliminary data.</text>
</comment>
<dbReference type="Pfam" id="PF00072">
    <property type="entry name" value="Response_reg"/>
    <property type="match status" value="1"/>
</dbReference>
<dbReference type="Gene3D" id="3.40.50.2300">
    <property type="match status" value="1"/>
</dbReference>
<dbReference type="Proteomes" id="UP001595897">
    <property type="component" value="Unassembled WGS sequence"/>
</dbReference>
<dbReference type="InterPro" id="IPR011006">
    <property type="entry name" value="CheY-like_superfamily"/>
</dbReference>
<organism evidence="4 5">
    <name type="scientific">Glaciecola siphonariae</name>
    <dbReference type="NCBI Taxonomy" id="521012"/>
    <lineage>
        <taxon>Bacteria</taxon>
        <taxon>Pseudomonadati</taxon>
        <taxon>Pseudomonadota</taxon>
        <taxon>Gammaproteobacteria</taxon>
        <taxon>Alteromonadales</taxon>
        <taxon>Alteromonadaceae</taxon>
        <taxon>Glaciecola</taxon>
    </lineage>
</organism>
<keyword evidence="1 2" id="KW-0597">Phosphoprotein</keyword>
<feature type="modified residue" description="4-aspartylphosphate" evidence="2">
    <location>
        <position position="52"/>
    </location>
</feature>
<dbReference type="InterPro" id="IPR050595">
    <property type="entry name" value="Bact_response_regulator"/>
</dbReference>
<gene>
    <name evidence="4" type="ORF">ACFO4O_04290</name>
</gene>
<dbReference type="PANTHER" id="PTHR44591:SF3">
    <property type="entry name" value="RESPONSE REGULATORY DOMAIN-CONTAINING PROTEIN"/>
    <property type="match status" value="1"/>
</dbReference>
<dbReference type="SMART" id="SM00448">
    <property type="entry name" value="REC"/>
    <property type="match status" value="1"/>
</dbReference>
<accession>A0ABV9LSA0</accession>
<dbReference type="PANTHER" id="PTHR44591">
    <property type="entry name" value="STRESS RESPONSE REGULATOR PROTEIN 1"/>
    <property type="match status" value="1"/>
</dbReference>
<evidence type="ECO:0000259" key="3">
    <source>
        <dbReference type="PROSITE" id="PS50110"/>
    </source>
</evidence>